<reference evidence="1 2" key="1">
    <citation type="submission" date="2024-01" db="EMBL/GenBank/DDBJ databases">
        <title>The genomes of 5 underutilized Papilionoideae crops provide insights into root nodulation and disease resistanc.</title>
        <authorList>
            <person name="Yuan L."/>
        </authorList>
    </citation>
    <scope>NUCLEOTIDE SEQUENCE [LARGE SCALE GENOMIC DNA]</scope>
    <source>
        <strain evidence="1">ZHUSHIDOU_FW_LH</strain>
        <tissue evidence="1">Leaf</tissue>
    </source>
</reference>
<accession>A0AAN9J0G4</accession>
<sequence>MATRSTSHGMSMHGVVHDGGVSMQHAQGEKVQQDGMLRIPRDNGGNLGDSFVKNDKVNATNEEESLHGDWLTHAEEISLENLEIGDETKE</sequence>
<name>A0AAN9J0G4_CROPI</name>
<proteinExistence type="predicted"/>
<dbReference type="EMBL" id="JAYWIO010000001">
    <property type="protein sequence ID" value="KAK7289808.1"/>
    <property type="molecule type" value="Genomic_DNA"/>
</dbReference>
<dbReference type="AlphaFoldDB" id="A0AAN9J0G4"/>
<evidence type="ECO:0000313" key="2">
    <source>
        <dbReference type="Proteomes" id="UP001372338"/>
    </source>
</evidence>
<gene>
    <name evidence="1" type="ORF">RIF29_03768</name>
</gene>
<protein>
    <submittedName>
        <fullName evidence="1">Uncharacterized protein</fullName>
    </submittedName>
</protein>
<keyword evidence="2" id="KW-1185">Reference proteome</keyword>
<comment type="caution">
    <text evidence="1">The sequence shown here is derived from an EMBL/GenBank/DDBJ whole genome shotgun (WGS) entry which is preliminary data.</text>
</comment>
<evidence type="ECO:0000313" key="1">
    <source>
        <dbReference type="EMBL" id="KAK7289808.1"/>
    </source>
</evidence>
<organism evidence="1 2">
    <name type="scientific">Crotalaria pallida</name>
    <name type="common">Smooth rattlebox</name>
    <name type="synonym">Crotalaria striata</name>
    <dbReference type="NCBI Taxonomy" id="3830"/>
    <lineage>
        <taxon>Eukaryota</taxon>
        <taxon>Viridiplantae</taxon>
        <taxon>Streptophyta</taxon>
        <taxon>Embryophyta</taxon>
        <taxon>Tracheophyta</taxon>
        <taxon>Spermatophyta</taxon>
        <taxon>Magnoliopsida</taxon>
        <taxon>eudicotyledons</taxon>
        <taxon>Gunneridae</taxon>
        <taxon>Pentapetalae</taxon>
        <taxon>rosids</taxon>
        <taxon>fabids</taxon>
        <taxon>Fabales</taxon>
        <taxon>Fabaceae</taxon>
        <taxon>Papilionoideae</taxon>
        <taxon>50 kb inversion clade</taxon>
        <taxon>genistoids sensu lato</taxon>
        <taxon>core genistoids</taxon>
        <taxon>Crotalarieae</taxon>
        <taxon>Crotalaria</taxon>
    </lineage>
</organism>
<dbReference type="Proteomes" id="UP001372338">
    <property type="component" value="Unassembled WGS sequence"/>
</dbReference>